<proteinExistence type="predicted"/>
<dbReference type="VEuPathDB" id="FungiDB:UREG_01875"/>
<name>C4JJR8_UNCRE</name>
<keyword evidence="2" id="KW-1185">Reference proteome</keyword>
<dbReference type="RefSeq" id="XP_002542359.1">
    <property type="nucleotide sequence ID" value="XM_002542313.1"/>
</dbReference>
<dbReference type="KEGG" id="ure:UREG_01875"/>
<organism evidence="1 2">
    <name type="scientific">Uncinocarpus reesii (strain UAMH 1704)</name>
    <dbReference type="NCBI Taxonomy" id="336963"/>
    <lineage>
        <taxon>Eukaryota</taxon>
        <taxon>Fungi</taxon>
        <taxon>Dikarya</taxon>
        <taxon>Ascomycota</taxon>
        <taxon>Pezizomycotina</taxon>
        <taxon>Eurotiomycetes</taxon>
        <taxon>Eurotiomycetidae</taxon>
        <taxon>Onygenales</taxon>
        <taxon>Onygenaceae</taxon>
        <taxon>Uncinocarpus</taxon>
    </lineage>
</organism>
<evidence type="ECO:0000313" key="2">
    <source>
        <dbReference type="Proteomes" id="UP000002058"/>
    </source>
</evidence>
<dbReference type="AlphaFoldDB" id="C4JJR8"/>
<gene>
    <name evidence="1" type="ORF">UREG_01875</name>
</gene>
<protein>
    <submittedName>
        <fullName evidence="1">Uncharacterized protein</fullName>
    </submittedName>
</protein>
<dbReference type="HOGENOM" id="CLU_2656307_0_0_1"/>
<sequence>MNPGLFAFDLAESCSGGKWKGDLALGLPSMGFAGQRHKRWVKHILKKRLTDAPLSCLVVEASGERGSPPSGGDPGL</sequence>
<dbReference type="InParanoid" id="C4JJR8"/>
<dbReference type="GeneID" id="8438512"/>
<evidence type="ECO:0000313" key="1">
    <source>
        <dbReference type="EMBL" id="EEP77026.1"/>
    </source>
</evidence>
<accession>C4JJR8</accession>
<dbReference type="EMBL" id="CH476615">
    <property type="protein sequence ID" value="EEP77026.1"/>
    <property type="molecule type" value="Genomic_DNA"/>
</dbReference>
<dbReference type="Proteomes" id="UP000002058">
    <property type="component" value="Unassembled WGS sequence"/>
</dbReference>
<reference evidence="2" key="1">
    <citation type="journal article" date="2009" name="Genome Res.">
        <title>Comparative genomic analyses of the human fungal pathogens Coccidioides and their relatives.</title>
        <authorList>
            <person name="Sharpton T.J."/>
            <person name="Stajich J.E."/>
            <person name="Rounsley S.D."/>
            <person name="Gardner M.J."/>
            <person name="Wortman J.R."/>
            <person name="Jordar V.S."/>
            <person name="Maiti R."/>
            <person name="Kodira C.D."/>
            <person name="Neafsey D.E."/>
            <person name="Zeng Q."/>
            <person name="Hung C.-Y."/>
            <person name="McMahan C."/>
            <person name="Muszewska A."/>
            <person name="Grynberg M."/>
            <person name="Mandel M.A."/>
            <person name="Kellner E.M."/>
            <person name="Barker B.M."/>
            <person name="Galgiani J.N."/>
            <person name="Orbach M.J."/>
            <person name="Kirkland T.N."/>
            <person name="Cole G.T."/>
            <person name="Henn M.R."/>
            <person name="Birren B.W."/>
            <person name="Taylor J.W."/>
        </authorList>
    </citation>
    <scope>NUCLEOTIDE SEQUENCE [LARGE SCALE GENOMIC DNA]</scope>
    <source>
        <strain evidence="2">UAMH 1704</strain>
    </source>
</reference>